<sequence length="218" mass="23466">MMIVLALILLLVHTALFLSGGVDQHIEVYDELGLSLLGLKSGKLWQCFSYATLHGSWYHLGVNLILLVTIGGKVQGLFGRRVTFTVLCSSILLGAIFHCVIEYFGRHAVGSLLIGISGGVMGLLIFLCFRMRDVRIFGGRLGLGYLAYGLLLSEAGLALMDPALGLPGFEQIGVGLSQLMGGSVFKIAHACHFGGGLAGWLWARYGAFSTWNEKAFGR</sequence>
<reference evidence="8" key="1">
    <citation type="journal article" date="2019" name="Int. J. Syst. Evol. Microbiol.">
        <title>The Global Catalogue of Microorganisms (GCM) 10K type strain sequencing project: providing services to taxonomists for standard genome sequencing and annotation.</title>
        <authorList>
            <consortium name="The Broad Institute Genomics Platform"/>
            <consortium name="The Broad Institute Genome Sequencing Center for Infectious Disease"/>
            <person name="Wu L."/>
            <person name="Ma J."/>
        </authorList>
    </citation>
    <scope>NUCLEOTIDE SEQUENCE [LARGE SCALE GENOMIC DNA]</scope>
    <source>
        <strain evidence="8">CCUG 57942</strain>
    </source>
</reference>
<proteinExistence type="predicted"/>
<dbReference type="Gene3D" id="1.20.1540.10">
    <property type="entry name" value="Rhomboid-like"/>
    <property type="match status" value="1"/>
</dbReference>
<dbReference type="PANTHER" id="PTHR43066:SF11">
    <property type="entry name" value="PEPTIDASE S54 RHOMBOID DOMAIN-CONTAINING PROTEIN"/>
    <property type="match status" value="1"/>
</dbReference>
<feature type="domain" description="Peptidase S54 rhomboid" evidence="6">
    <location>
        <begin position="42"/>
        <end position="204"/>
    </location>
</feature>
<dbReference type="InterPro" id="IPR022764">
    <property type="entry name" value="Peptidase_S54_rhomboid_dom"/>
</dbReference>
<dbReference type="GO" id="GO:0006508">
    <property type="term" value="P:proteolysis"/>
    <property type="evidence" value="ECO:0007669"/>
    <property type="project" value="UniProtKB-KW"/>
</dbReference>
<evidence type="ECO:0000256" key="1">
    <source>
        <dbReference type="ARBA" id="ARBA00004141"/>
    </source>
</evidence>
<evidence type="ECO:0000313" key="7">
    <source>
        <dbReference type="EMBL" id="MFD2159757.1"/>
    </source>
</evidence>
<dbReference type="RefSeq" id="WP_377178409.1">
    <property type="nucleotide sequence ID" value="NZ_JBHUJB010000051.1"/>
</dbReference>
<dbReference type="EMBL" id="JBHUJB010000051">
    <property type="protein sequence ID" value="MFD2159757.1"/>
    <property type="molecule type" value="Genomic_DNA"/>
</dbReference>
<evidence type="ECO:0000256" key="5">
    <source>
        <dbReference type="SAM" id="Phobius"/>
    </source>
</evidence>
<dbReference type="EC" id="3.4.21.105" evidence="7"/>
<keyword evidence="8" id="KW-1185">Reference proteome</keyword>
<comment type="caution">
    <text evidence="7">The sequence shown here is derived from an EMBL/GenBank/DDBJ whole genome shotgun (WGS) entry which is preliminary data.</text>
</comment>
<accession>A0ABW4ZDU7</accession>
<evidence type="ECO:0000313" key="8">
    <source>
        <dbReference type="Proteomes" id="UP001597389"/>
    </source>
</evidence>
<keyword evidence="3 5" id="KW-1133">Transmembrane helix</keyword>
<keyword evidence="7" id="KW-0378">Hydrolase</keyword>
<evidence type="ECO:0000256" key="3">
    <source>
        <dbReference type="ARBA" id="ARBA00022989"/>
    </source>
</evidence>
<dbReference type="InterPro" id="IPR035952">
    <property type="entry name" value="Rhomboid-like_sf"/>
</dbReference>
<comment type="subcellular location">
    <subcellularLocation>
        <location evidence="1">Membrane</location>
        <topology evidence="1">Multi-pass membrane protein</topology>
    </subcellularLocation>
</comment>
<feature type="transmembrane region" description="Helical" evidence="5">
    <location>
        <begin position="82"/>
        <end position="104"/>
    </location>
</feature>
<gene>
    <name evidence="7" type="ORF">ACFSW8_12680</name>
</gene>
<evidence type="ECO:0000256" key="4">
    <source>
        <dbReference type="ARBA" id="ARBA00023136"/>
    </source>
</evidence>
<evidence type="ECO:0000256" key="2">
    <source>
        <dbReference type="ARBA" id="ARBA00022692"/>
    </source>
</evidence>
<protein>
    <submittedName>
        <fullName evidence="7">Rhomboid family intramembrane serine protease</fullName>
        <ecNumber evidence="7">3.4.21.105</ecNumber>
    </submittedName>
</protein>
<dbReference type="SUPFAM" id="SSF144091">
    <property type="entry name" value="Rhomboid-like"/>
    <property type="match status" value="1"/>
</dbReference>
<organism evidence="7 8">
    <name type="scientific">Rubritalea tangerina</name>
    <dbReference type="NCBI Taxonomy" id="430798"/>
    <lineage>
        <taxon>Bacteria</taxon>
        <taxon>Pseudomonadati</taxon>
        <taxon>Verrucomicrobiota</taxon>
        <taxon>Verrucomicrobiia</taxon>
        <taxon>Verrucomicrobiales</taxon>
        <taxon>Rubritaleaceae</taxon>
        <taxon>Rubritalea</taxon>
    </lineage>
</organism>
<dbReference type="PANTHER" id="PTHR43066">
    <property type="entry name" value="RHOMBOID-RELATED PROTEIN"/>
    <property type="match status" value="1"/>
</dbReference>
<dbReference type="GO" id="GO:0008233">
    <property type="term" value="F:peptidase activity"/>
    <property type="evidence" value="ECO:0007669"/>
    <property type="project" value="UniProtKB-KW"/>
</dbReference>
<feature type="transmembrane region" description="Helical" evidence="5">
    <location>
        <begin position="110"/>
        <end position="129"/>
    </location>
</feature>
<dbReference type="Pfam" id="PF01694">
    <property type="entry name" value="Rhomboid"/>
    <property type="match status" value="1"/>
</dbReference>
<feature type="transmembrane region" description="Helical" evidence="5">
    <location>
        <begin position="141"/>
        <end position="160"/>
    </location>
</feature>
<name>A0ABW4ZDU7_9BACT</name>
<keyword evidence="2 5" id="KW-0812">Transmembrane</keyword>
<evidence type="ECO:0000259" key="6">
    <source>
        <dbReference type="Pfam" id="PF01694"/>
    </source>
</evidence>
<dbReference type="Proteomes" id="UP001597389">
    <property type="component" value="Unassembled WGS sequence"/>
</dbReference>
<feature type="transmembrane region" description="Helical" evidence="5">
    <location>
        <begin position="48"/>
        <end position="70"/>
    </location>
</feature>
<keyword evidence="7" id="KW-0645">Protease</keyword>
<keyword evidence="4 5" id="KW-0472">Membrane</keyword>